<dbReference type="RefSeq" id="WP_144349846.1">
    <property type="nucleotide sequence ID" value="NZ_CP036259.1"/>
</dbReference>
<keyword evidence="4" id="KW-1185">Reference proteome</keyword>
<dbReference type="PANTHER" id="PTHR46797">
    <property type="entry name" value="HTH-TYPE TRANSCRIPTIONAL REGULATOR"/>
    <property type="match status" value="1"/>
</dbReference>
<dbReference type="GO" id="GO:0003700">
    <property type="term" value="F:DNA-binding transcription factor activity"/>
    <property type="evidence" value="ECO:0007669"/>
    <property type="project" value="TreeGrafter"/>
</dbReference>
<proteinExistence type="predicted"/>
<dbReference type="EMBL" id="CP036259">
    <property type="protein sequence ID" value="QDR80249.1"/>
    <property type="molecule type" value="Genomic_DNA"/>
</dbReference>
<sequence length="209" mass="23650">MKAEEFGKYIKDLRNEQKLTTRQLEKQSGVSNAYISQIENGKRIPTPTILQKLAPSLNITYKELMQAAGHLPLERKIETLTHEQYIALIKTLAEIALPHLQETEEFSTTEFYQKIFETLALTNGKVSPHQIEIIKSLISDIEILNENELVVHSNLSPIVAAATSSRELLPADISPEDIELIRKLKKLPPKKRKAIEILAETDDNTKEAD</sequence>
<accession>A0A517DSC7</accession>
<dbReference type="InterPro" id="IPR001387">
    <property type="entry name" value="Cro/C1-type_HTH"/>
</dbReference>
<dbReference type="PROSITE" id="PS50943">
    <property type="entry name" value="HTH_CROC1"/>
    <property type="match status" value="1"/>
</dbReference>
<dbReference type="CDD" id="cd00093">
    <property type="entry name" value="HTH_XRE"/>
    <property type="match status" value="1"/>
</dbReference>
<organism evidence="3 4">
    <name type="scientific">Sporomusa termitida</name>
    <dbReference type="NCBI Taxonomy" id="2377"/>
    <lineage>
        <taxon>Bacteria</taxon>
        <taxon>Bacillati</taxon>
        <taxon>Bacillota</taxon>
        <taxon>Negativicutes</taxon>
        <taxon>Selenomonadales</taxon>
        <taxon>Sporomusaceae</taxon>
        <taxon>Sporomusa</taxon>
    </lineage>
</organism>
<name>A0A517DSC7_9FIRM</name>
<protein>
    <submittedName>
        <fullName evidence="3">Helix-turn-helix protein</fullName>
    </submittedName>
</protein>
<dbReference type="GO" id="GO:0003677">
    <property type="term" value="F:DNA binding"/>
    <property type="evidence" value="ECO:0007669"/>
    <property type="project" value="UniProtKB-KW"/>
</dbReference>
<dbReference type="PANTHER" id="PTHR46797:SF1">
    <property type="entry name" value="METHYLPHOSPHONATE SYNTHASE"/>
    <property type="match status" value="1"/>
</dbReference>
<dbReference type="KEGG" id="sted:SPTER_15680"/>
<evidence type="ECO:0000259" key="2">
    <source>
        <dbReference type="PROSITE" id="PS50943"/>
    </source>
</evidence>
<dbReference type="OrthoDB" id="72638at2"/>
<feature type="domain" description="HTH cro/C1-type" evidence="2">
    <location>
        <begin position="10"/>
        <end position="64"/>
    </location>
</feature>
<evidence type="ECO:0000313" key="4">
    <source>
        <dbReference type="Proteomes" id="UP000320776"/>
    </source>
</evidence>
<dbReference type="SMART" id="SM00530">
    <property type="entry name" value="HTH_XRE"/>
    <property type="match status" value="1"/>
</dbReference>
<evidence type="ECO:0000256" key="1">
    <source>
        <dbReference type="ARBA" id="ARBA00023125"/>
    </source>
</evidence>
<gene>
    <name evidence="3" type="ORF">SPTER_15680</name>
</gene>
<dbReference type="Proteomes" id="UP000320776">
    <property type="component" value="Chromosome"/>
</dbReference>
<dbReference type="GO" id="GO:0005829">
    <property type="term" value="C:cytosol"/>
    <property type="evidence" value="ECO:0007669"/>
    <property type="project" value="TreeGrafter"/>
</dbReference>
<reference evidence="3 4" key="1">
    <citation type="submission" date="2019-02" db="EMBL/GenBank/DDBJ databases">
        <title>Closed genome of Sporomusa termitida DSM 4440.</title>
        <authorList>
            <person name="Poehlein A."/>
            <person name="Daniel R."/>
        </authorList>
    </citation>
    <scope>NUCLEOTIDE SEQUENCE [LARGE SCALE GENOMIC DNA]</scope>
    <source>
        <strain evidence="3 4">DSM 4440</strain>
    </source>
</reference>
<keyword evidence="1" id="KW-0238">DNA-binding</keyword>
<dbReference type="Pfam" id="PF01381">
    <property type="entry name" value="HTH_3"/>
    <property type="match status" value="1"/>
</dbReference>
<dbReference type="InterPro" id="IPR010982">
    <property type="entry name" value="Lambda_DNA-bd_dom_sf"/>
</dbReference>
<evidence type="ECO:0000313" key="3">
    <source>
        <dbReference type="EMBL" id="QDR80249.1"/>
    </source>
</evidence>
<dbReference type="Gene3D" id="1.10.260.40">
    <property type="entry name" value="lambda repressor-like DNA-binding domains"/>
    <property type="match status" value="1"/>
</dbReference>
<dbReference type="InterPro" id="IPR050807">
    <property type="entry name" value="TransReg_Diox_bact_type"/>
</dbReference>
<dbReference type="AlphaFoldDB" id="A0A517DSC7"/>
<dbReference type="SUPFAM" id="SSF47413">
    <property type="entry name" value="lambda repressor-like DNA-binding domains"/>
    <property type="match status" value="1"/>
</dbReference>